<accession>A0A1M4Z932</accession>
<keyword evidence="2" id="KW-1185">Reference proteome</keyword>
<evidence type="ECO:0000313" key="2">
    <source>
        <dbReference type="Proteomes" id="UP000184196"/>
    </source>
</evidence>
<proteinExistence type="predicted"/>
<gene>
    <name evidence="1" type="ORF">SAMN02745218_01530</name>
</gene>
<dbReference type="AlphaFoldDB" id="A0A1M4Z932"/>
<reference evidence="2" key="1">
    <citation type="submission" date="2016-11" db="EMBL/GenBank/DDBJ databases">
        <authorList>
            <person name="Varghese N."/>
            <person name="Submissions S."/>
        </authorList>
    </citation>
    <scope>NUCLEOTIDE SEQUENCE [LARGE SCALE GENOMIC DNA]</scope>
    <source>
        <strain evidence="2">DSM 11792</strain>
    </source>
</reference>
<protein>
    <submittedName>
        <fullName evidence="1">Uncharacterized protein</fullName>
    </submittedName>
</protein>
<organism evidence="1 2">
    <name type="scientific">Desulfofundulus australicus DSM 11792</name>
    <dbReference type="NCBI Taxonomy" id="1121425"/>
    <lineage>
        <taxon>Bacteria</taxon>
        <taxon>Bacillati</taxon>
        <taxon>Bacillota</taxon>
        <taxon>Clostridia</taxon>
        <taxon>Eubacteriales</taxon>
        <taxon>Peptococcaceae</taxon>
        <taxon>Desulfofundulus</taxon>
    </lineage>
</organism>
<dbReference type="Proteomes" id="UP000184196">
    <property type="component" value="Unassembled WGS sequence"/>
</dbReference>
<sequence>MFLPGNIITILLQKLKREVYGKCPQGSIYFSPFKYIL</sequence>
<name>A0A1M4Z932_9FIRM</name>
<dbReference type="EMBL" id="FQUW01000016">
    <property type="protein sequence ID" value="SHF14096.1"/>
    <property type="molecule type" value="Genomic_DNA"/>
</dbReference>
<evidence type="ECO:0000313" key="1">
    <source>
        <dbReference type="EMBL" id="SHF14096.1"/>
    </source>
</evidence>